<feature type="domain" description="MoaF-like" evidence="1">
    <location>
        <begin position="8"/>
        <end position="102"/>
    </location>
</feature>
<sequence>MPEVFPGTGHRWLVDFQAFRVELHFESDTRLTYTGVRSDGSHGASETVTIAVEPVRDRLFLVTWQEADKTTVVHLEDYKTDTIVTHITGPDSSFSIFHGTMTRLS</sequence>
<dbReference type="OrthoDB" id="8139096at2"/>
<dbReference type="RefSeq" id="WP_111423254.1">
    <property type="nucleotide sequence ID" value="NZ_NPEX01000479.1"/>
</dbReference>
<name>A0A327KD60_9BRAD</name>
<evidence type="ECO:0000259" key="1">
    <source>
        <dbReference type="Pfam" id="PF22036"/>
    </source>
</evidence>
<evidence type="ECO:0000313" key="2">
    <source>
        <dbReference type="EMBL" id="RAI36699.1"/>
    </source>
</evidence>
<dbReference type="Pfam" id="PF22036">
    <property type="entry name" value="MoaF_like"/>
    <property type="match status" value="1"/>
</dbReference>
<evidence type="ECO:0000313" key="3">
    <source>
        <dbReference type="Proteomes" id="UP000249130"/>
    </source>
</evidence>
<proteinExistence type="predicted"/>
<gene>
    <name evidence="2" type="ORF">CH341_30155</name>
</gene>
<dbReference type="Gene3D" id="2.40.128.20">
    <property type="match status" value="1"/>
</dbReference>
<comment type="caution">
    <text evidence="2">The sequence shown here is derived from an EMBL/GenBank/DDBJ whole genome shotgun (WGS) entry which is preliminary data.</text>
</comment>
<protein>
    <recommendedName>
        <fullName evidence="1">MoaF-like domain-containing protein</fullName>
    </recommendedName>
</protein>
<dbReference type="AlphaFoldDB" id="A0A327KD60"/>
<keyword evidence="3" id="KW-1185">Reference proteome</keyword>
<dbReference type="Proteomes" id="UP000249130">
    <property type="component" value="Unassembled WGS sequence"/>
</dbReference>
<organism evidence="2 3">
    <name type="scientific">Rhodoplanes roseus</name>
    <dbReference type="NCBI Taxonomy" id="29409"/>
    <lineage>
        <taxon>Bacteria</taxon>
        <taxon>Pseudomonadati</taxon>
        <taxon>Pseudomonadota</taxon>
        <taxon>Alphaproteobacteria</taxon>
        <taxon>Hyphomicrobiales</taxon>
        <taxon>Nitrobacteraceae</taxon>
        <taxon>Rhodoplanes</taxon>
    </lineage>
</organism>
<accession>A0A327KD60</accession>
<dbReference type="InterPro" id="IPR012674">
    <property type="entry name" value="Calycin"/>
</dbReference>
<dbReference type="EMBL" id="NPEX01000479">
    <property type="protein sequence ID" value="RAI36699.1"/>
    <property type="molecule type" value="Genomic_DNA"/>
</dbReference>
<dbReference type="InterPro" id="IPR053892">
    <property type="entry name" value="MoaF-like"/>
</dbReference>
<reference evidence="2 3" key="1">
    <citation type="submission" date="2017-07" db="EMBL/GenBank/DDBJ databases">
        <title>Draft Genome Sequences of Select Purple Nonsulfur Bacteria.</title>
        <authorList>
            <person name="Lasarre B."/>
            <person name="Mckinlay J.B."/>
        </authorList>
    </citation>
    <scope>NUCLEOTIDE SEQUENCE [LARGE SCALE GENOMIC DNA]</scope>
    <source>
        <strain evidence="2 3">DSM 5909</strain>
    </source>
</reference>